<reference evidence="2 3" key="1">
    <citation type="submission" date="2023-01" db="EMBL/GenBank/DDBJ databases">
        <title>Analysis of 21 Apiospora genomes using comparative genomics revels a genus with tremendous synthesis potential of carbohydrate active enzymes and secondary metabolites.</title>
        <authorList>
            <person name="Sorensen T."/>
        </authorList>
    </citation>
    <scope>NUCLEOTIDE SEQUENCE [LARGE SCALE GENOMIC DNA]</scope>
    <source>
        <strain evidence="2 3">CBS 33761</strain>
    </source>
</reference>
<accession>A0ABR1UCK0</accession>
<dbReference type="EMBL" id="JAQQWK010000001">
    <property type="protein sequence ID" value="KAK8055639.1"/>
    <property type="molecule type" value="Genomic_DNA"/>
</dbReference>
<dbReference type="Proteomes" id="UP001444661">
    <property type="component" value="Unassembled WGS sequence"/>
</dbReference>
<sequence length="317" mass="35674">MPLGELYRSPSFGVRHVMHQLSEALNYMYRNRGRGDTPRTQMQSIKSIHINYESRGPGATPNTGQAKNAFPTIRIANWDDSCMENDRRPQTTPGRFGQDPVEWEDAMGFGQILRCLLMAHVPVWRPGVNPCPNPGQRLDERPGFGWNHRPDSRRIAALPQPAGFQYSPQLLAMLQPFEIPGIQNTGTPFPGANPMGGPNPARNPMAGVTHQFPGCVPQNILANPILYETDINYIVNYMRPLAAAAMQGFRANNQAGFFTQCDVSWTRTVTVPFFCDWQQDPATNRTLRSLWRGALGQYRPPPERQQIHMQGARKPPR</sequence>
<gene>
    <name evidence="2" type="ORF">PG993_000866</name>
</gene>
<evidence type="ECO:0000313" key="3">
    <source>
        <dbReference type="Proteomes" id="UP001444661"/>
    </source>
</evidence>
<feature type="region of interest" description="Disordered" evidence="1">
    <location>
        <begin position="297"/>
        <end position="317"/>
    </location>
</feature>
<name>A0ABR1UCK0_9PEZI</name>
<organism evidence="2 3">
    <name type="scientific">Apiospora rasikravindrae</name>
    <dbReference type="NCBI Taxonomy" id="990691"/>
    <lineage>
        <taxon>Eukaryota</taxon>
        <taxon>Fungi</taxon>
        <taxon>Dikarya</taxon>
        <taxon>Ascomycota</taxon>
        <taxon>Pezizomycotina</taxon>
        <taxon>Sordariomycetes</taxon>
        <taxon>Xylariomycetidae</taxon>
        <taxon>Amphisphaeriales</taxon>
        <taxon>Apiosporaceae</taxon>
        <taxon>Apiospora</taxon>
    </lineage>
</organism>
<evidence type="ECO:0000256" key="1">
    <source>
        <dbReference type="SAM" id="MobiDB-lite"/>
    </source>
</evidence>
<protein>
    <submittedName>
        <fullName evidence="2">Uncharacterized protein</fullName>
    </submittedName>
</protein>
<evidence type="ECO:0000313" key="2">
    <source>
        <dbReference type="EMBL" id="KAK8055639.1"/>
    </source>
</evidence>
<proteinExistence type="predicted"/>
<keyword evidence="3" id="KW-1185">Reference proteome</keyword>
<comment type="caution">
    <text evidence="2">The sequence shown here is derived from an EMBL/GenBank/DDBJ whole genome shotgun (WGS) entry which is preliminary data.</text>
</comment>